<organism evidence="7 8">
    <name type="scientific">Dorcoceras hygrometricum</name>
    <dbReference type="NCBI Taxonomy" id="472368"/>
    <lineage>
        <taxon>Eukaryota</taxon>
        <taxon>Viridiplantae</taxon>
        <taxon>Streptophyta</taxon>
        <taxon>Embryophyta</taxon>
        <taxon>Tracheophyta</taxon>
        <taxon>Spermatophyta</taxon>
        <taxon>Magnoliopsida</taxon>
        <taxon>eudicotyledons</taxon>
        <taxon>Gunneridae</taxon>
        <taxon>Pentapetalae</taxon>
        <taxon>asterids</taxon>
        <taxon>lamiids</taxon>
        <taxon>Lamiales</taxon>
        <taxon>Gesneriaceae</taxon>
        <taxon>Didymocarpoideae</taxon>
        <taxon>Trichosporeae</taxon>
        <taxon>Loxocarpinae</taxon>
        <taxon>Dorcoceras</taxon>
    </lineage>
</organism>
<dbReference type="PANTHER" id="PTHR31232">
    <property type="match status" value="1"/>
</dbReference>
<protein>
    <recommendedName>
        <fullName evidence="6">S-protein homolog</fullName>
    </recommendedName>
</protein>
<feature type="signal peptide" evidence="6">
    <location>
        <begin position="1"/>
        <end position="22"/>
    </location>
</feature>
<evidence type="ECO:0000256" key="5">
    <source>
        <dbReference type="ARBA" id="ARBA00022729"/>
    </source>
</evidence>
<dbReference type="GO" id="GO:0005576">
    <property type="term" value="C:extracellular region"/>
    <property type="evidence" value="ECO:0007669"/>
    <property type="project" value="UniProtKB-SubCell"/>
</dbReference>
<gene>
    <name evidence="7" type="ORF">F511_02822</name>
</gene>
<reference evidence="7 8" key="1">
    <citation type="journal article" date="2015" name="Proc. Natl. Acad. Sci. U.S.A.">
        <title>The resurrection genome of Boea hygrometrica: A blueprint for survival of dehydration.</title>
        <authorList>
            <person name="Xiao L."/>
            <person name="Yang G."/>
            <person name="Zhang L."/>
            <person name="Yang X."/>
            <person name="Zhao S."/>
            <person name="Ji Z."/>
            <person name="Zhou Q."/>
            <person name="Hu M."/>
            <person name="Wang Y."/>
            <person name="Chen M."/>
            <person name="Xu Y."/>
            <person name="Jin H."/>
            <person name="Xiao X."/>
            <person name="Hu G."/>
            <person name="Bao F."/>
            <person name="Hu Y."/>
            <person name="Wan P."/>
            <person name="Li L."/>
            <person name="Deng X."/>
            <person name="Kuang T."/>
            <person name="Xiang C."/>
            <person name="Zhu J.K."/>
            <person name="Oliver M.J."/>
            <person name="He Y."/>
        </authorList>
    </citation>
    <scope>NUCLEOTIDE SEQUENCE [LARGE SCALE GENOMIC DNA]</scope>
    <source>
        <strain evidence="8">cv. XS01</strain>
    </source>
</reference>
<keyword evidence="5 6" id="KW-0732">Signal</keyword>
<dbReference type="Pfam" id="PF05938">
    <property type="entry name" value="Self-incomp_S1"/>
    <property type="match status" value="1"/>
</dbReference>
<evidence type="ECO:0000256" key="4">
    <source>
        <dbReference type="ARBA" id="ARBA00022525"/>
    </source>
</evidence>
<dbReference type="AlphaFoldDB" id="A0A2Z7BL04"/>
<comment type="similarity">
    <text evidence="2 6">Belongs to the plant self-incompatibility (S1) protein family.</text>
</comment>
<dbReference type="EMBL" id="KV005644">
    <property type="protein sequence ID" value="KZV34049.1"/>
    <property type="molecule type" value="Genomic_DNA"/>
</dbReference>
<accession>A0A2Z7BL04</accession>
<evidence type="ECO:0000256" key="2">
    <source>
        <dbReference type="ARBA" id="ARBA00005581"/>
    </source>
</evidence>
<evidence type="ECO:0000313" key="7">
    <source>
        <dbReference type="EMBL" id="KZV34049.1"/>
    </source>
</evidence>
<evidence type="ECO:0000256" key="1">
    <source>
        <dbReference type="ARBA" id="ARBA00004613"/>
    </source>
</evidence>
<keyword evidence="3 6" id="KW-0713">Self-incompatibility</keyword>
<evidence type="ECO:0000256" key="3">
    <source>
        <dbReference type="ARBA" id="ARBA00022471"/>
    </source>
</evidence>
<dbReference type="PANTHER" id="PTHR31232:SF8">
    <property type="entry name" value="S-PROTEIN HOMOLOG"/>
    <property type="match status" value="1"/>
</dbReference>
<dbReference type="Proteomes" id="UP000250235">
    <property type="component" value="Unassembled WGS sequence"/>
</dbReference>
<dbReference type="GO" id="GO:0060320">
    <property type="term" value="P:rejection of self pollen"/>
    <property type="evidence" value="ECO:0007669"/>
    <property type="project" value="UniProtKB-KW"/>
</dbReference>
<dbReference type="InterPro" id="IPR010264">
    <property type="entry name" value="Self-incomp_S1"/>
</dbReference>
<evidence type="ECO:0000313" key="8">
    <source>
        <dbReference type="Proteomes" id="UP000250235"/>
    </source>
</evidence>
<evidence type="ECO:0000256" key="6">
    <source>
        <dbReference type="RuleBase" id="RU367044"/>
    </source>
</evidence>
<comment type="subcellular location">
    <subcellularLocation>
        <location evidence="1 6">Secreted</location>
    </subcellularLocation>
</comment>
<name>A0A2Z7BL04_9LAMI</name>
<sequence length="138" mass="15831">MSKIPIFLIAIAMNTMFTSCSADGQWTFGMTYHVHIINGFKNNSNPLKVHCRSKDDDLGEHKLGINGEISWHFKVRLDGSTLFYCDAKKGQHSKHFNAFDATVEGSKCDISSHCYWLLAEGGFYFSTDNFTWMKQFEW</sequence>
<proteinExistence type="inferred from homology"/>
<keyword evidence="8" id="KW-1185">Reference proteome</keyword>
<dbReference type="PROSITE" id="PS51257">
    <property type="entry name" value="PROKAR_LIPOPROTEIN"/>
    <property type="match status" value="1"/>
</dbReference>
<feature type="chain" id="PRO_5025093153" description="S-protein homolog" evidence="6">
    <location>
        <begin position="23"/>
        <end position="138"/>
    </location>
</feature>
<keyword evidence="4 6" id="KW-0964">Secreted</keyword>
<dbReference type="OrthoDB" id="1848419at2759"/>